<dbReference type="Gene3D" id="1.10.30.10">
    <property type="entry name" value="High mobility group box domain"/>
    <property type="match status" value="1"/>
</dbReference>
<name>A0ABD3TS10_9LAMI</name>
<dbReference type="PROSITE" id="PS50118">
    <property type="entry name" value="HMG_BOX_2"/>
    <property type="match status" value="1"/>
</dbReference>
<feature type="domain" description="HMG box" evidence="3">
    <location>
        <begin position="35"/>
        <end position="106"/>
    </location>
</feature>
<evidence type="ECO:0000313" key="4">
    <source>
        <dbReference type="EMBL" id="KAL3839023.1"/>
    </source>
</evidence>
<dbReference type="InterPro" id="IPR036910">
    <property type="entry name" value="HMG_box_dom_sf"/>
</dbReference>
<dbReference type="AlphaFoldDB" id="A0ABD3TS10"/>
<evidence type="ECO:0000259" key="3">
    <source>
        <dbReference type="PROSITE" id="PS50118"/>
    </source>
</evidence>
<accession>A0ABD3TS10</accession>
<feature type="DNA-binding region" description="HMG box" evidence="1">
    <location>
        <begin position="35"/>
        <end position="106"/>
    </location>
</feature>
<comment type="caution">
    <text evidence="4">The sequence shown here is derived from an EMBL/GenBank/DDBJ whole genome shotgun (WGS) entry which is preliminary data.</text>
</comment>
<dbReference type="Proteomes" id="UP001634393">
    <property type="component" value="Unassembled WGS sequence"/>
</dbReference>
<keyword evidence="5" id="KW-1185">Reference proteome</keyword>
<evidence type="ECO:0000313" key="5">
    <source>
        <dbReference type="Proteomes" id="UP001634393"/>
    </source>
</evidence>
<dbReference type="GO" id="GO:0005634">
    <property type="term" value="C:nucleus"/>
    <property type="evidence" value="ECO:0007669"/>
    <property type="project" value="UniProtKB-UniRule"/>
</dbReference>
<dbReference type="InterPro" id="IPR009071">
    <property type="entry name" value="HMG_box_dom"/>
</dbReference>
<feature type="compositionally biased region" description="Basic and acidic residues" evidence="2">
    <location>
        <begin position="21"/>
        <end position="34"/>
    </location>
</feature>
<keyword evidence="1" id="KW-0539">Nucleus</keyword>
<feature type="region of interest" description="Disordered" evidence="2">
    <location>
        <begin position="1"/>
        <end position="39"/>
    </location>
</feature>
<proteinExistence type="predicted"/>
<evidence type="ECO:0000256" key="1">
    <source>
        <dbReference type="PROSITE-ProRule" id="PRU00267"/>
    </source>
</evidence>
<gene>
    <name evidence="4" type="ORF">ACJIZ3_023614</name>
</gene>
<protein>
    <recommendedName>
        <fullName evidence="3">HMG box domain-containing protein</fullName>
    </recommendedName>
</protein>
<dbReference type="GO" id="GO:0003677">
    <property type="term" value="F:DNA binding"/>
    <property type="evidence" value="ECO:0007669"/>
    <property type="project" value="UniProtKB-UniRule"/>
</dbReference>
<dbReference type="SUPFAM" id="SSF47095">
    <property type="entry name" value="HMG-box"/>
    <property type="match status" value="1"/>
</dbReference>
<evidence type="ECO:0000256" key="2">
    <source>
        <dbReference type="SAM" id="MobiDB-lite"/>
    </source>
</evidence>
<reference evidence="4 5" key="1">
    <citation type="submission" date="2024-12" db="EMBL/GenBank/DDBJ databases">
        <title>The unique morphological basis and parallel evolutionary history of personate flowers in Penstemon.</title>
        <authorList>
            <person name="Depatie T.H."/>
            <person name="Wessinger C.A."/>
        </authorList>
    </citation>
    <scope>NUCLEOTIDE SEQUENCE [LARGE SCALE GENOMIC DNA]</scope>
    <source>
        <strain evidence="4">WTNN_2</strain>
        <tissue evidence="4">Leaf</tissue>
    </source>
</reference>
<organism evidence="4 5">
    <name type="scientific">Penstemon smallii</name>
    <dbReference type="NCBI Taxonomy" id="265156"/>
    <lineage>
        <taxon>Eukaryota</taxon>
        <taxon>Viridiplantae</taxon>
        <taxon>Streptophyta</taxon>
        <taxon>Embryophyta</taxon>
        <taxon>Tracheophyta</taxon>
        <taxon>Spermatophyta</taxon>
        <taxon>Magnoliopsida</taxon>
        <taxon>eudicotyledons</taxon>
        <taxon>Gunneridae</taxon>
        <taxon>Pentapetalae</taxon>
        <taxon>asterids</taxon>
        <taxon>lamiids</taxon>
        <taxon>Lamiales</taxon>
        <taxon>Plantaginaceae</taxon>
        <taxon>Cheloneae</taxon>
        <taxon>Penstemon</taxon>
    </lineage>
</organism>
<dbReference type="EMBL" id="JBJXBP010000003">
    <property type="protein sequence ID" value="KAL3839023.1"/>
    <property type="molecule type" value="Genomic_DNA"/>
</dbReference>
<keyword evidence="1" id="KW-0238">DNA-binding</keyword>
<sequence length="139" mass="16108">MVESINVKSKMRCKRAGNSKENIRNVRSQSEEKKVKRPGSSFICKHEREKLKNVESENGLRNFRESEMRKLIKEKYISLSVAEKSTYVDDKKANYRQYKEKLAQGPLMYTICTRMSVIGADNVIVNLSKEQRDSVRSIG</sequence>